<proteinExistence type="predicted"/>
<evidence type="ECO:0000313" key="2">
    <source>
        <dbReference type="EMBL" id="KAK7733013.1"/>
    </source>
</evidence>
<gene>
    <name evidence="2" type="ORF">SLS53_008342</name>
</gene>
<feature type="compositionally biased region" description="Polar residues" evidence="1">
    <location>
        <begin position="150"/>
        <end position="161"/>
    </location>
</feature>
<accession>A0AAN9U1B4</accession>
<sequence>MAAAAAARKLTAVVIPRPPSTDWDLGAKVAAAQVATVISANNIHSLAPAEMIRRAAIMNRFRIRVCEEARQRGERTDLEMTASAALLRAGDTGLHGVGFLADMKASRGAVAADPRPHLPSQQTISKWLAPSTTTSALWATVPPVVARPSAPQSSSLTSTIARLSPPESPSKAIRTPDSNDSFSRQKSIRSQELPAVRNHIVEPAGDEETLSFSATDYSDDFAEPNEGDIYSDFSVIFGNGGGSDSDSAEELGVYDERGSTEGDSGAREHVEDYMDDLDGIPWDAR</sequence>
<feature type="compositionally biased region" description="Basic and acidic residues" evidence="1">
    <location>
        <begin position="254"/>
        <end position="272"/>
    </location>
</feature>
<dbReference type="Proteomes" id="UP001320245">
    <property type="component" value="Unassembled WGS sequence"/>
</dbReference>
<organism evidence="2 3">
    <name type="scientific">Cytospora paraplurivora</name>
    <dbReference type="NCBI Taxonomy" id="2898453"/>
    <lineage>
        <taxon>Eukaryota</taxon>
        <taxon>Fungi</taxon>
        <taxon>Dikarya</taxon>
        <taxon>Ascomycota</taxon>
        <taxon>Pezizomycotina</taxon>
        <taxon>Sordariomycetes</taxon>
        <taxon>Sordariomycetidae</taxon>
        <taxon>Diaporthales</taxon>
        <taxon>Cytosporaceae</taxon>
        <taxon>Cytospora</taxon>
    </lineage>
</organism>
<evidence type="ECO:0000313" key="3">
    <source>
        <dbReference type="Proteomes" id="UP001320245"/>
    </source>
</evidence>
<feature type="compositionally biased region" description="Polar residues" evidence="1">
    <location>
        <begin position="176"/>
        <end position="190"/>
    </location>
</feature>
<protein>
    <submittedName>
        <fullName evidence="2">Uncharacterized protein</fullName>
    </submittedName>
</protein>
<evidence type="ECO:0000256" key="1">
    <source>
        <dbReference type="SAM" id="MobiDB-lite"/>
    </source>
</evidence>
<dbReference type="AlphaFoldDB" id="A0AAN9U1B4"/>
<dbReference type="EMBL" id="JAJSPL020000049">
    <property type="protein sequence ID" value="KAK7733013.1"/>
    <property type="molecule type" value="Genomic_DNA"/>
</dbReference>
<keyword evidence="3" id="KW-1185">Reference proteome</keyword>
<name>A0AAN9U1B4_9PEZI</name>
<reference evidence="2 3" key="1">
    <citation type="journal article" date="2023" name="PLoS ONE">
        <title>Cytospora paraplurivora sp. nov. isolated from orchards with fruit tree decline syndrome in Ontario, Canada.</title>
        <authorList>
            <person name="Ilyukhin E."/>
            <person name="Nguyen H.D.T."/>
            <person name="Castle A.J."/>
            <person name="Ellouze W."/>
        </authorList>
    </citation>
    <scope>NUCLEOTIDE SEQUENCE [LARGE SCALE GENOMIC DNA]</scope>
    <source>
        <strain evidence="2 3">FDS-564</strain>
    </source>
</reference>
<feature type="region of interest" description="Disordered" evidence="1">
    <location>
        <begin position="147"/>
        <end position="193"/>
    </location>
</feature>
<comment type="caution">
    <text evidence="2">The sequence shown here is derived from an EMBL/GenBank/DDBJ whole genome shotgun (WGS) entry which is preliminary data.</text>
</comment>
<feature type="region of interest" description="Disordered" evidence="1">
    <location>
        <begin position="238"/>
        <end position="285"/>
    </location>
</feature>